<dbReference type="InterPro" id="IPR045851">
    <property type="entry name" value="AMP-bd_C_sf"/>
</dbReference>
<evidence type="ECO:0000259" key="3">
    <source>
        <dbReference type="Pfam" id="PF00501"/>
    </source>
</evidence>
<dbReference type="InterPro" id="IPR000873">
    <property type="entry name" value="AMP-dep_synth/lig_dom"/>
</dbReference>
<protein>
    <submittedName>
        <fullName evidence="5">Long-chain-fatty-acid--CoA ligase</fullName>
        <ecNumber evidence="5">6.2.1.26</ecNumber>
    </submittedName>
</protein>
<sequence length="555" mass="58786">MSGSRLPAWTVPPELRRHYREAGWWDGRTLVDVAVQGFGGSPRSVVRTHSATHPSCLTYAEVLDGGRALAAHLESVGVRQGDALAFQLPNWSEALVCFVGALLRGAVLVPIAPYYREHELTGILRRSEARCLVVAEQVRGRRPIDEVAGLREQLPALGEVIVVGDGPIPSWATPYAGAVGHSKRAGDLPRIDPEAPAAVTWTSGTTAEPKGVVLSHQALAFEVRFHMAPSLPSGARLAAAPLSHVTGMLATALVPPVRGEDIHLLDVWSPPSVVALMDELKLPPALYAPVFATSLLDEPSLRPDHLRLMDTASLGGAPVSRALAERLESAGVAVTRGYGCTEHPSISLSASSDGSRARLTTDGRILPGVELRLLDDDGALVAVGAQGEIHSRGPDLFSGYLGAAGSATNEDGYFATGDIGVVEEDASGRWLRLVDRKKDIVIRAGINISAAEVEAALDGLPGARELSVIGVPDARTGERVCVAVVPVAGREVTLEDVRRHLDAARVARQKWPESVLLVDEALPRTPSGKVRKPDLCLQWSRRSGGPLRSGGHGGD</sequence>
<dbReference type="GO" id="GO:0008756">
    <property type="term" value="F:o-succinylbenzoate-CoA ligase activity"/>
    <property type="evidence" value="ECO:0007669"/>
    <property type="project" value="UniProtKB-EC"/>
</dbReference>
<gene>
    <name evidence="5" type="ordered locus">FRAAL2631</name>
</gene>
<evidence type="ECO:0000256" key="1">
    <source>
        <dbReference type="ARBA" id="ARBA00006432"/>
    </source>
</evidence>
<dbReference type="STRING" id="326424.FRAAL2631"/>
<dbReference type="GO" id="GO:0006631">
    <property type="term" value="P:fatty acid metabolic process"/>
    <property type="evidence" value="ECO:0007669"/>
    <property type="project" value="TreeGrafter"/>
</dbReference>
<dbReference type="PANTHER" id="PTHR43201:SF5">
    <property type="entry name" value="MEDIUM-CHAIN ACYL-COA LIGASE ACSF2, MITOCHONDRIAL"/>
    <property type="match status" value="1"/>
</dbReference>
<dbReference type="PANTHER" id="PTHR43201">
    <property type="entry name" value="ACYL-COA SYNTHETASE"/>
    <property type="match status" value="1"/>
</dbReference>
<dbReference type="GO" id="GO:0031956">
    <property type="term" value="F:medium-chain fatty acid-CoA ligase activity"/>
    <property type="evidence" value="ECO:0007669"/>
    <property type="project" value="TreeGrafter"/>
</dbReference>
<accession>Q0RMH4</accession>
<evidence type="ECO:0000259" key="4">
    <source>
        <dbReference type="Pfam" id="PF13193"/>
    </source>
</evidence>
<feature type="domain" description="AMP-dependent synthetase/ligase" evidence="3">
    <location>
        <begin position="56"/>
        <end position="401"/>
    </location>
</feature>
<dbReference type="OrthoDB" id="9803968at2"/>
<organism evidence="5 6">
    <name type="scientific">Frankia alni (strain DSM 45986 / CECT 9034 / ACN14a)</name>
    <dbReference type="NCBI Taxonomy" id="326424"/>
    <lineage>
        <taxon>Bacteria</taxon>
        <taxon>Bacillati</taxon>
        <taxon>Actinomycetota</taxon>
        <taxon>Actinomycetes</taxon>
        <taxon>Frankiales</taxon>
        <taxon>Frankiaceae</taxon>
        <taxon>Frankia</taxon>
    </lineage>
</organism>
<keyword evidence="6" id="KW-1185">Reference proteome</keyword>
<feature type="domain" description="AMP-binding enzyme C-terminal" evidence="4">
    <location>
        <begin position="452"/>
        <end position="529"/>
    </location>
</feature>
<dbReference type="Pfam" id="PF13193">
    <property type="entry name" value="AMP-binding_C"/>
    <property type="match status" value="1"/>
</dbReference>
<evidence type="ECO:0000256" key="2">
    <source>
        <dbReference type="ARBA" id="ARBA00022598"/>
    </source>
</evidence>
<dbReference type="AlphaFoldDB" id="Q0RMH4"/>
<comment type="similarity">
    <text evidence="1">Belongs to the ATP-dependent AMP-binding enzyme family.</text>
</comment>
<dbReference type="InterPro" id="IPR025110">
    <property type="entry name" value="AMP-bd_C"/>
</dbReference>
<dbReference type="KEGG" id="fal:FRAAL2631"/>
<dbReference type="eggNOG" id="COG0318">
    <property type="taxonomic scope" value="Bacteria"/>
</dbReference>
<dbReference type="Gene3D" id="3.40.50.12780">
    <property type="entry name" value="N-terminal domain of ligase-like"/>
    <property type="match status" value="1"/>
</dbReference>
<proteinExistence type="inferred from homology"/>
<dbReference type="InterPro" id="IPR042099">
    <property type="entry name" value="ANL_N_sf"/>
</dbReference>
<reference evidence="5 6" key="1">
    <citation type="journal article" date="2007" name="Genome Res.">
        <title>Genome characteristics of facultatively symbiotic Frankia sp. strains reflect host range and host plant biogeography.</title>
        <authorList>
            <person name="Normand P."/>
            <person name="Lapierre P."/>
            <person name="Tisa L.S."/>
            <person name="Gogarten J.P."/>
            <person name="Alloisio N."/>
            <person name="Bagnarol E."/>
            <person name="Bassi C.A."/>
            <person name="Berry A.M."/>
            <person name="Bickhart D.M."/>
            <person name="Choisne N."/>
            <person name="Couloux A."/>
            <person name="Cournoyer B."/>
            <person name="Cruveiller S."/>
            <person name="Daubin V."/>
            <person name="Demange N."/>
            <person name="Francino M.P."/>
            <person name="Goltsman E."/>
            <person name="Huang Y."/>
            <person name="Kopp O.R."/>
            <person name="Labarre L."/>
            <person name="Lapidus A."/>
            <person name="Lavire C."/>
            <person name="Marechal J."/>
            <person name="Martinez M."/>
            <person name="Mastronunzio J.E."/>
            <person name="Mullin B.C."/>
            <person name="Niemann J."/>
            <person name="Pujic P."/>
            <person name="Rawnsley T."/>
            <person name="Rouy Z."/>
            <person name="Schenowitz C."/>
            <person name="Sellstedt A."/>
            <person name="Tavares F."/>
            <person name="Tomkins J.P."/>
            <person name="Vallenet D."/>
            <person name="Valverde C."/>
            <person name="Wall L.G."/>
            <person name="Wang Y."/>
            <person name="Medigue C."/>
            <person name="Benson D.R."/>
        </authorList>
    </citation>
    <scope>NUCLEOTIDE SEQUENCE [LARGE SCALE GENOMIC DNA]</scope>
    <source>
        <strain evidence="6">DSM 45986 / CECT 9034 / ACN14a</strain>
    </source>
</reference>
<dbReference type="SUPFAM" id="SSF56801">
    <property type="entry name" value="Acetyl-CoA synthetase-like"/>
    <property type="match status" value="1"/>
</dbReference>
<dbReference type="Gene3D" id="3.30.300.30">
    <property type="match status" value="1"/>
</dbReference>
<evidence type="ECO:0000313" key="5">
    <source>
        <dbReference type="EMBL" id="CAJ61277.1"/>
    </source>
</evidence>
<dbReference type="Proteomes" id="UP000000657">
    <property type="component" value="Chromosome"/>
</dbReference>
<evidence type="ECO:0000313" key="6">
    <source>
        <dbReference type="Proteomes" id="UP000000657"/>
    </source>
</evidence>
<keyword evidence="2 5" id="KW-0436">Ligase</keyword>
<dbReference type="EC" id="6.2.1.26" evidence="5"/>
<dbReference type="RefSeq" id="WP_011603784.1">
    <property type="nucleotide sequence ID" value="NC_008278.1"/>
</dbReference>
<dbReference type="EMBL" id="CT573213">
    <property type="protein sequence ID" value="CAJ61277.1"/>
    <property type="molecule type" value="Genomic_DNA"/>
</dbReference>
<dbReference type="Pfam" id="PF00501">
    <property type="entry name" value="AMP-binding"/>
    <property type="match status" value="1"/>
</dbReference>
<name>Q0RMH4_FRAAA</name>
<dbReference type="HOGENOM" id="CLU_000022_59_7_11"/>